<dbReference type="EMBL" id="MDYQ01000184">
    <property type="protein sequence ID" value="PRP79415.1"/>
    <property type="molecule type" value="Genomic_DNA"/>
</dbReference>
<gene>
    <name evidence="1" type="ORF">PROFUN_08176</name>
</gene>
<keyword evidence="2" id="KW-1185">Reference proteome</keyword>
<comment type="caution">
    <text evidence="1">The sequence shown here is derived from an EMBL/GenBank/DDBJ whole genome shotgun (WGS) entry which is preliminary data.</text>
</comment>
<accession>A0A2P6N638</accession>
<sequence length="53" mass="6248">MEVARPVNSLETLDEWPYRDCLPLDTVCVIEVWLPMQLIRWYSIGQLEDPLSN</sequence>
<proteinExistence type="predicted"/>
<dbReference type="InParanoid" id="A0A2P6N638"/>
<dbReference type="Proteomes" id="UP000241769">
    <property type="component" value="Unassembled WGS sequence"/>
</dbReference>
<name>A0A2P6N638_9EUKA</name>
<evidence type="ECO:0000313" key="1">
    <source>
        <dbReference type="EMBL" id="PRP79415.1"/>
    </source>
</evidence>
<protein>
    <submittedName>
        <fullName evidence="1">Uncharacterized protein</fullName>
    </submittedName>
</protein>
<evidence type="ECO:0000313" key="2">
    <source>
        <dbReference type="Proteomes" id="UP000241769"/>
    </source>
</evidence>
<organism evidence="1 2">
    <name type="scientific">Planoprotostelium fungivorum</name>
    <dbReference type="NCBI Taxonomy" id="1890364"/>
    <lineage>
        <taxon>Eukaryota</taxon>
        <taxon>Amoebozoa</taxon>
        <taxon>Evosea</taxon>
        <taxon>Variosea</taxon>
        <taxon>Cavosteliida</taxon>
        <taxon>Cavosteliaceae</taxon>
        <taxon>Planoprotostelium</taxon>
    </lineage>
</organism>
<reference evidence="1 2" key="1">
    <citation type="journal article" date="2018" name="Genome Biol. Evol.">
        <title>Multiple Roots of Fruiting Body Formation in Amoebozoa.</title>
        <authorList>
            <person name="Hillmann F."/>
            <person name="Forbes G."/>
            <person name="Novohradska S."/>
            <person name="Ferling I."/>
            <person name="Riege K."/>
            <person name="Groth M."/>
            <person name="Westermann M."/>
            <person name="Marz M."/>
            <person name="Spaller T."/>
            <person name="Winckler T."/>
            <person name="Schaap P."/>
            <person name="Glockner G."/>
        </authorList>
    </citation>
    <scope>NUCLEOTIDE SEQUENCE [LARGE SCALE GENOMIC DNA]</scope>
    <source>
        <strain evidence="1 2">Jena</strain>
    </source>
</reference>
<dbReference type="AlphaFoldDB" id="A0A2P6N638"/>